<keyword evidence="3" id="KW-1185">Reference proteome</keyword>
<dbReference type="EMBL" id="JAKUCV010007481">
    <property type="protein sequence ID" value="KAJ4823341.1"/>
    <property type="molecule type" value="Genomic_DNA"/>
</dbReference>
<evidence type="ECO:0000313" key="3">
    <source>
        <dbReference type="Proteomes" id="UP001141552"/>
    </source>
</evidence>
<dbReference type="OrthoDB" id="1911590at2759"/>
<name>A0A9Q0F488_9ROSI</name>
<proteinExistence type="predicted"/>
<evidence type="ECO:0000313" key="2">
    <source>
        <dbReference type="EMBL" id="KAJ4823341.1"/>
    </source>
</evidence>
<sequence length="185" mass="20745">MDIEVAHLVKVNGFTCIFDREEIKCQIPADNLYRFSHKIPAYRFQGGELEMVIEGMLELDQQALPDYMIEDVGTCILTDFTCGEQLPSFKSCSEDTILMSSRSPQDFVPEEDGIRISVLEEVTGCLTFFQKKQFNGFDLAHAVPGTDMLSFSHRIPAFRVPGIGKLGIPENSWHLEPNALPLPSS</sequence>
<dbReference type="InterPro" id="IPR024593">
    <property type="entry name" value="DUF3444"/>
</dbReference>
<feature type="domain" description="DUF3444" evidence="1">
    <location>
        <begin position="2"/>
        <end position="47"/>
    </location>
</feature>
<reference evidence="2" key="1">
    <citation type="submission" date="2022-02" db="EMBL/GenBank/DDBJ databases">
        <authorList>
            <person name="Henning P.M."/>
            <person name="McCubbin A.G."/>
            <person name="Shore J.S."/>
        </authorList>
    </citation>
    <scope>NUCLEOTIDE SEQUENCE</scope>
    <source>
        <strain evidence="2">F60SS</strain>
        <tissue evidence="2">Leaves</tissue>
    </source>
</reference>
<protein>
    <recommendedName>
        <fullName evidence="1">DUF3444 domain-containing protein</fullName>
    </recommendedName>
</protein>
<dbReference type="Pfam" id="PF11926">
    <property type="entry name" value="DUF3444"/>
    <property type="match status" value="2"/>
</dbReference>
<gene>
    <name evidence="2" type="ORF">Tsubulata_046222</name>
</gene>
<dbReference type="PANTHER" id="PTHR47374">
    <property type="entry name" value="ENDOSOME ANTIGEN-LIKE PROTEIN, PUTATIVE (DUF3444)-RELATED"/>
    <property type="match status" value="1"/>
</dbReference>
<dbReference type="PANTHER" id="PTHR47374:SF10">
    <property type="entry name" value="HEAT SHOCK N-TERMINAL DOMAIN-CONTAINING PROTEIN, PUTATIVE-RELATED"/>
    <property type="match status" value="1"/>
</dbReference>
<dbReference type="Proteomes" id="UP001141552">
    <property type="component" value="Unassembled WGS sequence"/>
</dbReference>
<dbReference type="AlphaFoldDB" id="A0A9Q0F488"/>
<accession>A0A9Q0F488</accession>
<feature type="domain" description="DUF3444" evidence="1">
    <location>
        <begin position="110"/>
        <end position="161"/>
    </location>
</feature>
<reference evidence="2" key="2">
    <citation type="journal article" date="2023" name="Plants (Basel)">
        <title>Annotation of the Turnera subulata (Passifloraceae) Draft Genome Reveals the S-Locus Evolved after the Divergence of Turneroideae from Passifloroideae in a Stepwise Manner.</title>
        <authorList>
            <person name="Henning P.M."/>
            <person name="Roalson E.H."/>
            <person name="Mir W."/>
            <person name="McCubbin A.G."/>
            <person name="Shore J.S."/>
        </authorList>
    </citation>
    <scope>NUCLEOTIDE SEQUENCE</scope>
    <source>
        <strain evidence="2">F60SS</strain>
    </source>
</reference>
<comment type="caution">
    <text evidence="2">The sequence shown here is derived from an EMBL/GenBank/DDBJ whole genome shotgun (WGS) entry which is preliminary data.</text>
</comment>
<organism evidence="2 3">
    <name type="scientific">Turnera subulata</name>
    <dbReference type="NCBI Taxonomy" id="218843"/>
    <lineage>
        <taxon>Eukaryota</taxon>
        <taxon>Viridiplantae</taxon>
        <taxon>Streptophyta</taxon>
        <taxon>Embryophyta</taxon>
        <taxon>Tracheophyta</taxon>
        <taxon>Spermatophyta</taxon>
        <taxon>Magnoliopsida</taxon>
        <taxon>eudicotyledons</taxon>
        <taxon>Gunneridae</taxon>
        <taxon>Pentapetalae</taxon>
        <taxon>rosids</taxon>
        <taxon>fabids</taxon>
        <taxon>Malpighiales</taxon>
        <taxon>Passifloraceae</taxon>
        <taxon>Turnera</taxon>
    </lineage>
</organism>
<evidence type="ECO:0000259" key="1">
    <source>
        <dbReference type="Pfam" id="PF11926"/>
    </source>
</evidence>